<dbReference type="EMBL" id="CEKZ01000024">
    <property type="protein sequence ID" value="CEQ05299.1"/>
    <property type="molecule type" value="Genomic_DNA"/>
</dbReference>
<evidence type="ECO:0000313" key="2">
    <source>
        <dbReference type="EMBL" id="CEQ05299.1"/>
    </source>
</evidence>
<dbReference type="CDD" id="cd24068">
    <property type="entry name" value="ASKHA_NBD_ROK_FnNanK-like"/>
    <property type="match status" value="1"/>
</dbReference>
<protein>
    <submittedName>
        <fullName evidence="2">ROK family glucokinase</fullName>
        <ecNumber evidence="2">2.7.1.-</ecNumber>
        <ecNumber evidence="2">2.7.1.85</ecNumber>
    </submittedName>
</protein>
<dbReference type="PANTHER" id="PTHR18964">
    <property type="entry name" value="ROK (REPRESSOR, ORF, KINASE) FAMILY"/>
    <property type="match status" value="1"/>
</dbReference>
<comment type="similarity">
    <text evidence="1">Belongs to the ROK (NagC/XylR) family.</text>
</comment>
<dbReference type="PANTHER" id="PTHR18964:SF165">
    <property type="entry name" value="BETA-GLUCOSIDE KINASE"/>
    <property type="match status" value="1"/>
</dbReference>
<organism evidence="2 3">
    <name type="scientific">Paraclostridium sordellii</name>
    <name type="common">Clostridium sordellii</name>
    <dbReference type="NCBI Taxonomy" id="1505"/>
    <lineage>
        <taxon>Bacteria</taxon>
        <taxon>Bacillati</taxon>
        <taxon>Bacillota</taxon>
        <taxon>Clostridia</taxon>
        <taxon>Peptostreptococcales</taxon>
        <taxon>Peptostreptococcaceae</taxon>
        <taxon>Paraclostridium</taxon>
    </lineage>
</organism>
<evidence type="ECO:0000256" key="1">
    <source>
        <dbReference type="ARBA" id="ARBA00006479"/>
    </source>
</evidence>
<dbReference type="SUPFAM" id="SSF53067">
    <property type="entry name" value="Actin-like ATPase domain"/>
    <property type="match status" value="1"/>
</dbReference>
<dbReference type="Gene3D" id="3.30.420.40">
    <property type="match status" value="2"/>
</dbReference>
<dbReference type="AlphaFoldDB" id="A0A0C7RBI7"/>
<name>A0A0C7RBI7_PARSO</name>
<keyword evidence="2" id="KW-0808">Transferase</keyword>
<dbReference type="Proteomes" id="UP000049127">
    <property type="component" value="Unassembled WGS sequence"/>
</dbReference>
<sequence length="290" mass="31958">MKKFICLDIGGTYIKYGVLTEDMKFLTKGKVPTKKENTNILENISSIIKNCKRDHSISGIAISSAGIVDSDKGNIISATLIDGYSGLELKKELEYEFDLKCEVENDVNCVGIAENYLGEAKDAKSCVCITVGTGIGGCVLIDNKVINGFTNSAGELGYMYVNNNRFSQMATASSLVKNVSRLKAKDMTGEEIFQLAKDGDSLCITEIDKMLENLATGIANIIYILNPEVIVLGGGIMEQEIYIKERLNYFLKEKVVRDIFNNTTIKFAKNQNDSGMLGALINFLQKNKKY</sequence>
<dbReference type="RefSeq" id="WP_055337977.1">
    <property type="nucleotide sequence ID" value="NZ_CDNF01000033.1"/>
</dbReference>
<dbReference type="OrthoDB" id="9795247at2"/>
<proteinExistence type="inferred from homology"/>
<dbReference type="Pfam" id="PF00480">
    <property type="entry name" value="ROK"/>
    <property type="match status" value="1"/>
</dbReference>
<dbReference type="InterPro" id="IPR000600">
    <property type="entry name" value="ROK"/>
</dbReference>
<gene>
    <name evidence="2" type="primary">bglK_3</name>
    <name evidence="2" type="ORF">R28058_30161</name>
</gene>
<dbReference type="GO" id="GO:0047700">
    <property type="term" value="F:beta-glucoside kinase activity"/>
    <property type="evidence" value="ECO:0007669"/>
    <property type="project" value="UniProtKB-EC"/>
</dbReference>
<reference evidence="2 3" key="1">
    <citation type="submission" date="2015-01" db="EMBL/GenBank/DDBJ databases">
        <authorList>
            <person name="Aslett A.Martin."/>
            <person name="De Silva Nishadi"/>
        </authorList>
    </citation>
    <scope>NUCLEOTIDE SEQUENCE [LARGE SCALE GENOMIC DNA]</scope>
    <source>
        <strain evidence="2 3">R28058</strain>
    </source>
</reference>
<dbReference type="EC" id="2.7.1.85" evidence="2"/>
<dbReference type="EC" id="2.7.1.-" evidence="2"/>
<evidence type="ECO:0000313" key="3">
    <source>
        <dbReference type="Proteomes" id="UP000049127"/>
    </source>
</evidence>
<keyword evidence="2" id="KW-0418">Kinase</keyword>
<dbReference type="InterPro" id="IPR043129">
    <property type="entry name" value="ATPase_NBD"/>
</dbReference>
<accession>A0A0C7RBI7</accession>